<evidence type="ECO:0000313" key="2">
    <source>
        <dbReference type="Proteomes" id="UP001057998"/>
    </source>
</evidence>
<organism evidence="1 2">
    <name type="scientific">Photobacterium atrarenae</name>
    <dbReference type="NCBI Taxonomy" id="865757"/>
    <lineage>
        <taxon>Bacteria</taxon>
        <taxon>Pseudomonadati</taxon>
        <taxon>Pseudomonadota</taxon>
        <taxon>Gammaproteobacteria</taxon>
        <taxon>Vibrionales</taxon>
        <taxon>Vibrionaceae</taxon>
        <taxon>Photobacterium</taxon>
    </lineage>
</organism>
<dbReference type="EMBL" id="CP101509">
    <property type="protein sequence ID" value="UTV30252.1"/>
    <property type="molecule type" value="Genomic_DNA"/>
</dbReference>
<evidence type="ECO:0000313" key="1">
    <source>
        <dbReference type="EMBL" id="UTV30252.1"/>
    </source>
</evidence>
<keyword evidence="2" id="KW-1185">Reference proteome</keyword>
<protein>
    <submittedName>
        <fullName evidence="1">Uncharacterized protein</fullName>
    </submittedName>
</protein>
<proteinExistence type="predicted"/>
<name>A0ABY5GNX5_9GAMM</name>
<dbReference type="Proteomes" id="UP001057998">
    <property type="component" value="Chromosome 2"/>
</dbReference>
<sequence length="72" mass="7961">MFKNKKGPVAINRPLDLVIQENDVSNFGYKKAGDEASSPAIARSFHQIQSVLRFSRITASDEDSVIPIKVSQ</sequence>
<gene>
    <name evidence="1" type="ORF">NNL38_16870</name>
</gene>
<reference evidence="1" key="1">
    <citation type="submission" date="2022-07" db="EMBL/GenBank/DDBJ databases">
        <title>Genome sequencing of Photobacterium atrarenae GJH2-4.</title>
        <authorList>
            <person name="Park S.-J."/>
        </authorList>
    </citation>
    <scope>NUCLEOTIDE SEQUENCE</scope>
    <source>
        <strain evidence="1">GJH2-4</strain>
    </source>
</reference>
<accession>A0ABY5GNX5</accession>
<dbReference type="RefSeq" id="WP_255391597.1">
    <property type="nucleotide sequence ID" value="NZ_CP101509.1"/>
</dbReference>